<dbReference type="AlphaFoldDB" id="A0A699TPN2"/>
<protein>
    <submittedName>
        <fullName evidence="2">Uncharacterized protein</fullName>
    </submittedName>
</protein>
<evidence type="ECO:0000313" key="2">
    <source>
        <dbReference type="EMBL" id="GFD12057.1"/>
    </source>
</evidence>
<proteinExistence type="predicted"/>
<feature type="region of interest" description="Disordered" evidence="1">
    <location>
        <begin position="72"/>
        <end position="100"/>
    </location>
</feature>
<gene>
    <name evidence="2" type="ORF">Tci_884026</name>
</gene>
<evidence type="ECO:0000256" key="1">
    <source>
        <dbReference type="SAM" id="MobiDB-lite"/>
    </source>
</evidence>
<accession>A0A699TPN2</accession>
<feature type="non-terminal residue" evidence="2">
    <location>
        <position position="1"/>
    </location>
</feature>
<dbReference type="EMBL" id="BKCJ011263148">
    <property type="protein sequence ID" value="GFD12057.1"/>
    <property type="molecule type" value="Genomic_DNA"/>
</dbReference>
<reference evidence="2" key="1">
    <citation type="journal article" date="2019" name="Sci. Rep.">
        <title>Draft genome of Tanacetum cinerariifolium, the natural source of mosquito coil.</title>
        <authorList>
            <person name="Yamashiro T."/>
            <person name="Shiraishi A."/>
            <person name="Satake H."/>
            <person name="Nakayama K."/>
        </authorList>
    </citation>
    <scope>NUCLEOTIDE SEQUENCE</scope>
</reference>
<comment type="caution">
    <text evidence="2">The sequence shown here is derived from an EMBL/GenBank/DDBJ whole genome shotgun (WGS) entry which is preliminary data.</text>
</comment>
<name>A0A699TPN2_TANCI</name>
<organism evidence="2">
    <name type="scientific">Tanacetum cinerariifolium</name>
    <name type="common">Dalmatian daisy</name>
    <name type="synonym">Chrysanthemum cinerariifolium</name>
    <dbReference type="NCBI Taxonomy" id="118510"/>
    <lineage>
        <taxon>Eukaryota</taxon>
        <taxon>Viridiplantae</taxon>
        <taxon>Streptophyta</taxon>
        <taxon>Embryophyta</taxon>
        <taxon>Tracheophyta</taxon>
        <taxon>Spermatophyta</taxon>
        <taxon>Magnoliopsida</taxon>
        <taxon>eudicotyledons</taxon>
        <taxon>Gunneridae</taxon>
        <taxon>Pentapetalae</taxon>
        <taxon>asterids</taxon>
        <taxon>campanulids</taxon>
        <taxon>Asterales</taxon>
        <taxon>Asteraceae</taxon>
        <taxon>Asteroideae</taxon>
        <taxon>Anthemideae</taxon>
        <taxon>Anthemidinae</taxon>
        <taxon>Tanacetum</taxon>
    </lineage>
</organism>
<sequence>PISLVKEYTAHFVGMSRVAEHLVATEERKIDGYKPGSRIDMMELISTRKLVTFWEVAEAAQDIENIIDRGFEENNDTKRKRGRSGENSNNENNKTGKKVSFSDKHDLFVFDSS</sequence>